<keyword evidence="1" id="KW-0547">Nucleotide-binding</keyword>
<dbReference type="InterPro" id="IPR023179">
    <property type="entry name" value="GTP-bd_ortho_bundle_sf"/>
</dbReference>
<dbReference type="PANTHER" id="PTHR45782">
    <property type="entry name" value="MITOCHONDRIAL RIBOSOME-ASSOCIATED GTPASE 1"/>
    <property type="match status" value="1"/>
</dbReference>
<evidence type="ECO:0000313" key="4">
    <source>
        <dbReference type="EMBL" id="KAH9595125.1"/>
    </source>
</evidence>
<reference evidence="4" key="4">
    <citation type="journal article" date="2022" name="PLoS Pathog.">
        <title>Chromosome-level genome of Schistosoma haematobium underpins genome-wide explorations of molecular variation.</title>
        <authorList>
            <person name="Stroehlein A.J."/>
            <person name="Korhonen P.K."/>
            <person name="Lee V.V."/>
            <person name="Ralph S.A."/>
            <person name="Mentink-Kane M."/>
            <person name="You H."/>
            <person name="McManus D.P."/>
            <person name="Tchuente L.T."/>
            <person name="Stothard J.R."/>
            <person name="Kaur P."/>
            <person name="Dudchenko O."/>
            <person name="Aiden E.L."/>
            <person name="Yang B."/>
            <person name="Yang H."/>
            <person name="Emery A.M."/>
            <person name="Webster B.L."/>
            <person name="Brindley P.J."/>
            <person name="Rollinson D."/>
            <person name="Chang B.C.H."/>
            <person name="Gasser R.B."/>
            <person name="Young N.D."/>
        </authorList>
    </citation>
    <scope>NUCLEOTIDE SEQUENCE</scope>
</reference>
<dbReference type="Gene3D" id="1.10.1580.10">
    <property type="match status" value="1"/>
</dbReference>
<dbReference type="SUPFAM" id="SSF52540">
    <property type="entry name" value="P-loop containing nucleoside triphosphate hydrolases"/>
    <property type="match status" value="1"/>
</dbReference>
<reference evidence="4" key="3">
    <citation type="submission" date="2021-06" db="EMBL/GenBank/DDBJ databases">
        <title>Chromosome-level genome assembly for S. haematobium.</title>
        <authorList>
            <person name="Stroehlein A.J."/>
        </authorList>
    </citation>
    <scope>NUCLEOTIDE SEQUENCE</scope>
</reference>
<reference evidence="4" key="1">
    <citation type="journal article" date="2012" name="Nat. Genet.">
        <title>Whole-genome sequence of Schistosoma haematobium.</title>
        <authorList>
            <person name="Young N.D."/>
            <person name="Jex A.R."/>
            <person name="Li B."/>
            <person name="Liu S."/>
            <person name="Yang L."/>
            <person name="Xiong Z."/>
            <person name="Li Y."/>
            <person name="Cantacessi C."/>
            <person name="Hall R.S."/>
            <person name="Xu X."/>
            <person name="Chen F."/>
            <person name="Wu X."/>
            <person name="Zerlotini A."/>
            <person name="Oliveira G."/>
            <person name="Hofmann A."/>
            <person name="Zhang G."/>
            <person name="Fang X."/>
            <person name="Kang Y."/>
            <person name="Campbell B.E."/>
            <person name="Loukas A."/>
            <person name="Ranganathan S."/>
            <person name="Rollinson D."/>
            <person name="Rinaldi G."/>
            <person name="Brindley P.J."/>
            <person name="Yang H."/>
            <person name="Wang J."/>
            <person name="Wang J."/>
            <person name="Gasser R.B."/>
        </authorList>
    </citation>
    <scope>NUCLEOTIDE SEQUENCE</scope>
</reference>
<dbReference type="GeneID" id="24597920"/>
<organism evidence="4 5">
    <name type="scientific">Schistosoma haematobium</name>
    <name type="common">Blood fluke</name>
    <dbReference type="NCBI Taxonomy" id="6185"/>
    <lineage>
        <taxon>Eukaryota</taxon>
        <taxon>Metazoa</taxon>
        <taxon>Spiralia</taxon>
        <taxon>Lophotrochozoa</taxon>
        <taxon>Platyhelminthes</taxon>
        <taxon>Trematoda</taxon>
        <taxon>Digenea</taxon>
        <taxon>Strigeidida</taxon>
        <taxon>Schistosomatoidea</taxon>
        <taxon>Schistosomatidae</taxon>
        <taxon>Schistosoma</taxon>
    </lineage>
</organism>
<dbReference type="AlphaFoldDB" id="A0A922LWR5"/>
<evidence type="ECO:0000313" key="5">
    <source>
        <dbReference type="Proteomes" id="UP000471633"/>
    </source>
</evidence>
<dbReference type="RefSeq" id="XP_051074119.1">
    <property type="nucleotide sequence ID" value="XM_051218274.1"/>
</dbReference>
<dbReference type="GO" id="GO:0005525">
    <property type="term" value="F:GTP binding"/>
    <property type="evidence" value="ECO:0007669"/>
    <property type="project" value="UniProtKB-KW"/>
</dbReference>
<dbReference type="PRINTS" id="PR00326">
    <property type="entry name" value="GTP1OBG"/>
</dbReference>
<dbReference type="CDD" id="cd00882">
    <property type="entry name" value="Ras_like_GTPase"/>
    <property type="match status" value="1"/>
</dbReference>
<dbReference type="GO" id="GO:0032543">
    <property type="term" value="P:mitochondrial translation"/>
    <property type="evidence" value="ECO:0007669"/>
    <property type="project" value="TreeGrafter"/>
</dbReference>
<keyword evidence="2" id="KW-0342">GTP-binding</keyword>
<name>A0A922LWR5_SCHHA</name>
<dbReference type="PANTHER" id="PTHR45782:SF4">
    <property type="entry name" value="MITOCHONDRIAL RIBOSOME-ASSOCIATED GTPASE 1"/>
    <property type="match status" value="1"/>
</dbReference>
<feature type="domain" description="G" evidence="3">
    <location>
        <begin position="97"/>
        <end position="179"/>
    </location>
</feature>
<dbReference type="Pfam" id="PF01926">
    <property type="entry name" value="MMR_HSR1"/>
    <property type="match status" value="1"/>
</dbReference>
<dbReference type="InterPro" id="IPR027417">
    <property type="entry name" value="P-loop_NTPase"/>
</dbReference>
<sequence length="319" mass="35733">MLQNQFCNDCFLQKVSETFLVNQREFGILVNKQFNGSQGICVKAWMSFILKCHLLMSLSKFTTQGYLSPVDLRFFRSLNCLPHLATTSGHPANSVITVMVLGIPNSGKSTLINVLRSIGQGGPGGAARVGRTAGQTRSVGHPIILYRGNSSRISDDTDDSVMGLTDYKIQVFDTPGILEPRARTLSERLSLCVCGAVDYSSLQPEVLVDYLLFWLNRRQRTEYVSLFDLPGPTTDVNELLISVCFKNKFFLTVSKPSWLPNEIETSDELFKSNITQKMAIPDIKRAAFHILSLFNKRYFGPVTFLPEDEKLADNFFHLA</sequence>
<evidence type="ECO:0000259" key="3">
    <source>
        <dbReference type="Pfam" id="PF01926"/>
    </source>
</evidence>
<dbReference type="GO" id="GO:0003924">
    <property type="term" value="F:GTPase activity"/>
    <property type="evidence" value="ECO:0007669"/>
    <property type="project" value="TreeGrafter"/>
</dbReference>
<comment type="caution">
    <text evidence="4">The sequence shown here is derived from an EMBL/GenBank/DDBJ whole genome shotgun (WGS) entry which is preliminary data.</text>
</comment>
<dbReference type="EMBL" id="AMPZ03000001">
    <property type="protein sequence ID" value="KAH9595125.1"/>
    <property type="molecule type" value="Genomic_DNA"/>
</dbReference>
<dbReference type="Proteomes" id="UP000471633">
    <property type="component" value="Unassembled WGS sequence"/>
</dbReference>
<dbReference type="InterPro" id="IPR006073">
    <property type="entry name" value="GTP-bd"/>
</dbReference>
<proteinExistence type="predicted"/>
<dbReference type="Gene3D" id="3.40.50.300">
    <property type="entry name" value="P-loop containing nucleotide triphosphate hydrolases"/>
    <property type="match status" value="1"/>
</dbReference>
<evidence type="ECO:0000256" key="1">
    <source>
        <dbReference type="ARBA" id="ARBA00022741"/>
    </source>
</evidence>
<reference evidence="4" key="2">
    <citation type="journal article" date="2019" name="Gigascience">
        <title>High-quality Schistosoma haematobium genome achieved by single-molecule and long-range sequencing.</title>
        <authorList>
            <person name="Stroehlein A.J."/>
            <person name="Korhonen P.K."/>
            <person name="Chong T.M."/>
            <person name="Lim Y.L."/>
            <person name="Chan K.G."/>
            <person name="Webster B."/>
            <person name="Rollinson D."/>
            <person name="Brindley P.J."/>
            <person name="Gasser R.B."/>
            <person name="Young N.D."/>
        </authorList>
    </citation>
    <scope>NUCLEOTIDE SEQUENCE</scope>
</reference>
<protein>
    <submittedName>
        <fullName evidence="4">Mitochondrial GTPase, variant 4</fullName>
    </submittedName>
</protein>
<dbReference type="CTD" id="24597920"/>
<evidence type="ECO:0000256" key="2">
    <source>
        <dbReference type="ARBA" id="ARBA00023134"/>
    </source>
</evidence>
<accession>A0A922LWR5</accession>
<keyword evidence="5" id="KW-1185">Reference proteome</keyword>
<dbReference type="GO" id="GO:0005739">
    <property type="term" value="C:mitochondrion"/>
    <property type="evidence" value="ECO:0007669"/>
    <property type="project" value="TreeGrafter"/>
</dbReference>
<gene>
    <name evidence="4" type="primary">MTG1_1</name>
    <name evidence="4" type="ORF">MS3_00009870</name>
</gene>